<dbReference type="EMBL" id="CP021422">
    <property type="protein sequence ID" value="ASB40669.1"/>
    <property type="molecule type" value="Genomic_DNA"/>
</dbReference>
<dbReference type="Proteomes" id="UP000196710">
    <property type="component" value="Chromosome"/>
</dbReference>
<evidence type="ECO:0000313" key="2">
    <source>
        <dbReference type="EMBL" id="ASB40669.1"/>
    </source>
</evidence>
<reference evidence="3" key="1">
    <citation type="submission" date="2017-05" db="EMBL/GenBank/DDBJ databases">
        <title>Improved OligoMM genomes.</title>
        <authorList>
            <person name="Garzetti D."/>
        </authorList>
    </citation>
    <scope>NUCLEOTIDE SEQUENCE [LARGE SCALE GENOMIC DNA]</scope>
    <source>
        <strain evidence="3">KB18</strain>
    </source>
</reference>
<evidence type="ECO:0000313" key="3">
    <source>
        <dbReference type="Proteomes" id="UP000196710"/>
    </source>
</evidence>
<keyword evidence="1" id="KW-0812">Transmembrane</keyword>
<feature type="transmembrane region" description="Helical" evidence="1">
    <location>
        <begin position="174"/>
        <end position="197"/>
    </location>
</feature>
<sequence length="243" mass="27137">METSYFWETEYTMPPDAPGFSHFCPGHLVWLGSALALCAALWIFYSRWGAGKRRLCRRILAALLVCDELFKYGIALHSGQFRPSFLPLHLCSINIFLIAADVIRPNQRLREVLYAVCLPGAFFALLFPGWNYLPLWNALCIHSFTAHLLLLLYPLLLIAGGFRPDIRRFAGTLPAALAVVGLVYCFNRVFGTNFMFLSRAGEGNPLSWFESFLGSPGYLLGIPAIAAICWGLLYGVPALRKKA</sequence>
<keyword evidence="3" id="KW-1185">Reference proteome</keyword>
<dbReference type="RefSeq" id="WP_066533583.1">
    <property type="nucleotide sequence ID" value="NZ_CAQHGX010000001.1"/>
</dbReference>
<organism evidence="2 3">
    <name type="scientific">Acutalibacter muris</name>
    <dbReference type="NCBI Taxonomy" id="1796620"/>
    <lineage>
        <taxon>Bacteria</taxon>
        <taxon>Bacillati</taxon>
        <taxon>Bacillota</taxon>
        <taxon>Clostridia</taxon>
        <taxon>Eubacteriales</taxon>
        <taxon>Acutalibacteraceae</taxon>
        <taxon>Acutalibacter</taxon>
    </lineage>
</organism>
<evidence type="ECO:0000256" key="1">
    <source>
        <dbReference type="SAM" id="Phobius"/>
    </source>
</evidence>
<keyword evidence="1" id="KW-1133">Transmembrane helix</keyword>
<feature type="transmembrane region" description="Helical" evidence="1">
    <location>
        <begin position="20"/>
        <end position="43"/>
    </location>
</feature>
<feature type="transmembrane region" description="Helical" evidence="1">
    <location>
        <begin position="136"/>
        <end position="162"/>
    </location>
</feature>
<proteinExistence type="predicted"/>
<name>A0ABN5A1H4_9FIRM</name>
<feature type="transmembrane region" description="Helical" evidence="1">
    <location>
        <begin position="112"/>
        <end position="130"/>
    </location>
</feature>
<dbReference type="Pfam" id="PF14808">
    <property type="entry name" value="TMEM164"/>
    <property type="match status" value="1"/>
</dbReference>
<accession>A0ABN5A1H4</accession>
<protein>
    <recommendedName>
        <fullName evidence="4">TIGR02206 family membrane protein</fullName>
    </recommendedName>
</protein>
<evidence type="ECO:0008006" key="4">
    <source>
        <dbReference type="Google" id="ProtNLM"/>
    </source>
</evidence>
<gene>
    <name evidence="2" type="ORF">ADH66_08335</name>
</gene>
<keyword evidence="1" id="KW-0472">Membrane</keyword>
<feature type="transmembrane region" description="Helical" evidence="1">
    <location>
        <begin position="217"/>
        <end position="236"/>
    </location>
</feature>